<dbReference type="Pfam" id="PF19657">
    <property type="entry name" value="DUF6160"/>
    <property type="match status" value="1"/>
</dbReference>
<proteinExistence type="predicted"/>
<dbReference type="RefSeq" id="WP_087010444.1">
    <property type="nucleotide sequence ID" value="NZ_FUUY01000001.1"/>
</dbReference>
<accession>A0A1R7Q891</accession>
<name>A0A1R7Q891_ACIJO</name>
<evidence type="ECO:0000313" key="4">
    <source>
        <dbReference type="Proteomes" id="UP000196240"/>
    </source>
</evidence>
<reference evidence="3 4" key="1">
    <citation type="submission" date="2017-02" db="EMBL/GenBank/DDBJ databases">
        <authorList>
            <person name="Peterson S.W."/>
        </authorList>
    </citation>
    <scope>NUCLEOTIDE SEQUENCE [LARGE SCALE GENOMIC DNA]</scope>
    <source>
        <strain evidence="3">C6</strain>
    </source>
</reference>
<gene>
    <name evidence="3" type="ORF">ACNJC6_00067</name>
</gene>
<sequence length="761" mass="81091" precursor="true">MHKIIKLNLLTLCICAANQSYALQALNDQILSDVTGQDGISITHEASKVDIKQLNWVDPAEVGKTPIKLGLHNIEVKTATGYNNIKTKLDFDVGTTQLANGTQGVGIQLSASVSPFTATAAQIMLMCSPNCATGETDQNLGSFKLSTISPFEVYLATTNGLFNRDSKVHLDFKLQNASISYGQNNQDLTLKDFNFNLSADGYLYIDETEGVVLTSKGSVGDNIVVLGRVEDKTDVHDSRVGNATNPGLNVDLRYGSANSTHRNLIRIGASGALTNGKIALNADQTGVAKFNTVNRVNGNVQENEVVASAGYGFKNAGGLHLNVSADFTRAGNSLLGAATPTTFELGHTGTGSYAIEFSNLSPLNVRTSTDPNSAINSQNAYIDFGQIYINNIRTNSMGFVVNDQIKTILGAQNYELIYNPSPTGNASNMAFIAVRGLDFQAIARKARFISDNSIAVNNTNEGTWGLGIPIYNLNANAAFFAKKYTNTAGIVKDGLGYDIAVSTDGYGEDSQGNPKTTSIIVIDGAMSKHGEEVNYYTGLRNIDSYFKANGVIGFNENEIYIKADNLLFAANAEIAIGQLPGALYNCPAGVNSCAKEVVPINNFAKKDDVLASIAFMLDGKGELFIIPGLEAVGGTPQSNYLSFKSNFEFNTLSSTDLSNESKKGSFISLSNTDSNGTATKTSSFNLNKMQGHLGLNGKIHMQKDSVVIDNQVQFNYKALAGGQGTAFRTEVALSPTGTMQKVADIAITGGAMRSTLGITPR</sequence>
<organism evidence="3 4">
    <name type="scientific">Acinetobacter johnsonii</name>
    <dbReference type="NCBI Taxonomy" id="40214"/>
    <lineage>
        <taxon>Bacteria</taxon>
        <taxon>Pseudomonadati</taxon>
        <taxon>Pseudomonadota</taxon>
        <taxon>Gammaproteobacteria</taxon>
        <taxon>Moraxellales</taxon>
        <taxon>Moraxellaceae</taxon>
        <taxon>Acinetobacter</taxon>
    </lineage>
</organism>
<keyword evidence="1" id="KW-0732">Signal</keyword>
<evidence type="ECO:0000259" key="2">
    <source>
        <dbReference type="Pfam" id="PF19657"/>
    </source>
</evidence>
<protein>
    <recommendedName>
        <fullName evidence="2">DUF6160 domain-containing protein</fullName>
    </recommendedName>
</protein>
<feature type="domain" description="DUF6160" evidence="2">
    <location>
        <begin position="3"/>
        <end position="90"/>
    </location>
</feature>
<evidence type="ECO:0000256" key="1">
    <source>
        <dbReference type="SAM" id="SignalP"/>
    </source>
</evidence>
<dbReference type="InterPro" id="IPR046158">
    <property type="entry name" value="DUF6160"/>
</dbReference>
<feature type="chain" id="PRO_5012277834" description="DUF6160 domain-containing protein" evidence="1">
    <location>
        <begin position="23"/>
        <end position="761"/>
    </location>
</feature>
<feature type="signal peptide" evidence="1">
    <location>
        <begin position="1"/>
        <end position="22"/>
    </location>
</feature>
<evidence type="ECO:0000313" key="3">
    <source>
        <dbReference type="EMBL" id="SJX20489.1"/>
    </source>
</evidence>
<dbReference type="Proteomes" id="UP000196240">
    <property type="component" value="Unassembled WGS sequence"/>
</dbReference>
<dbReference type="EMBL" id="FUUY01000001">
    <property type="protein sequence ID" value="SJX20489.1"/>
    <property type="molecule type" value="Genomic_DNA"/>
</dbReference>
<dbReference type="AlphaFoldDB" id="A0A1R7Q891"/>